<evidence type="ECO:0000256" key="4">
    <source>
        <dbReference type="ARBA" id="ARBA00022963"/>
    </source>
</evidence>
<gene>
    <name evidence="11" type="primary">106090122</name>
</gene>
<feature type="active site" description="Charge relay system" evidence="8">
    <location>
        <position position="357"/>
    </location>
</feature>
<reference evidence="11" key="1">
    <citation type="submission" date="2020-05" db="UniProtKB">
        <authorList>
            <consortium name="EnsemblMetazoa"/>
        </authorList>
    </citation>
    <scope>IDENTIFICATION</scope>
    <source>
        <strain evidence="11">USDA</strain>
    </source>
</reference>
<keyword evidence="2 9" id="KW-0732">Signal</keyword>
<dbReference type="PANTHER" id="PTHR11005">
    <property type="entry name" value="LYSOSOMAL ACID LIPASE-RELATED"/>
    <property type="match status" value="1"/>
</dbReference>
<comment type="similarity">
    <text evidence="1 7">Belongs to the AB hydrolase superfamily. Lipase family.</text>
</comment>
<dbReference type="Gene3D" id="3.40.50.1820">
    <property type="entry name" value="alpha/beta hydrolase"/>
    <property type="match status" value="1"/>
</dbReference>
<dbReference type="SUPFAM" id="SSF53474">
    <property type="entry name" value="alpha/beta-Hydrolases"/>
    <property type="match status" value="1"/>
</dbReference>
<evidence type="ECO:0000313" key="12">
    <source>
        <dbReference type="Proteomes" id="UP000095300"/>
    </source>
</evidence>
<dbReference type="InterPro" id="IPR029058">
    <property type="entry name" value="AB_hydrolase_fold"/>
</dbReference>
<dbReference type="FunFam" id="3.40.50.1820:FF:000021">
    <property type="entry name" value="Lipase"/>
    <property type="match status" value="1"/>
</dbReference>
<dbReference type="PIRSF" id="PIRSF000862">
    <property type="entry name" value="Steryl_ester_lip"/>
    <property type="match status" value="1"/>
</dbReference>
<evidence type="ECO:0000256" key="6">
    <source>
        <dbReference type="ARBA" id="ARBA00023180"/>
    </source>
</evidence>
<accession>A0A1I8P9B9</accession>
<feature type="active site" description="Charge relay system" evidence="8">
    <location>
        <position position="388"/>
    </location>
</feature>
<dbReference type="Proteomes" id="UP000095300">
    <property type="component" value="Unassembled WGS sequence"/>
</dbReference>
<evidence type="ECO:0000256" key="2">
    <source>
        <dbReference type="ARBA" id="ARBA00022729"/>
    </source>
</evidence>
<dbReference type="KEGG" id="scac:106090122"/>
<dbReference type="InterPro" id="IPR006693">
    <property type="entry name" value="AB_hydrolase_lipase"/>
</dbReference>
<dbReference type="GO" id="GO:0016788">
    <property type="term" value="F:hydrolase activity, acting on ester bonds"/>
    <property type="evidence" value="ECO:0007669"/>
    <property type="project" value="InterPro"/>
</dbReference>
<keyword evidence="4 7" id="KW-0442">Lipid degradation</keyword>
<dbReference type="AlphaFoldDB" id="A0A1I8P9B9"/>
<dbReference type="EnsemblMetazoa" id="SCAU006010-RA">
    <property type="protein sequence ID" value="SCAU006010-PA"/>
    <property type="gene ID" value="SCAU006010"/>
</dbReference>
<evidence type="ECO:0000256" key="8">
    <source>
        <dbReference type="PIRSR" id="PIRSR000862-1"/>
    </source>
</evidence>
<feature type="chain" id="PRO_5009326273" description="Lipase" evidence="9">
    <location>
        <begin position="20"/>
        <end position="417"/>
    </location>
</feature>
<evidence type="ECO:0000313" key="11">
    <source>
        <dbReference type="EnsemblMetazoa" id="SCAU006010-PA"/>
    </source>
</evidence>
<dbReference type="Pfam" id="PF04083">
    <property type="entry name" value="Abhydro_lipase"/>
    <property type="match status" value="1"/>
</dbReference>
<dbReference type="GO" id="GO:0016042">
    <property type="term" value="P:lipid catabolic process"/>
    <property type="evidence" value="ECO:0007669"/>
    <property type="project" value="UniProtKB-KW"/>
</dbReference>
<feature type="signal peptide" evidence="9">
    <location>
        <begin position="1"/>
        <end position="19"/>
    </location>
</feature>
<feature type="domain" description="Partial AB-hydrolase lipase" evidence="10">
    <location>
        <begin position="45"/>
        <end position="104"/>
    </location>
</feature>
<keyword evidence="6" id="KW-0325">Glycoprotein</keyword>
<dbReference type="STRING" id="35570.A0A1I8P9B9"/>
<evidence type="ECO:0000256" key="3">
    <source>
        <dbReference type="ARBA" id="ARBA00022801"/>
    </source>
</evidence>
<sequence length="417" mass="46879">MKLSITLFVGFGLLAVALAAPKNGKDVLKEISAKDVLKDMIKTDERARLNGYPAESHTVTTPDGYVLNLFRIPYSYKLRNQDAQRPAILLQHGLFSNSDCWLSGGPDNALAYLLADAGFDVWMGNARGNIYSRQNDFISINSPKFWHFDWHEIGAIDIPTMIDYILKETGESKIHYAGHSQGTTVYFVMMSERKEYNDKIKSAHMLAPCAFFEHGTSAIFNVFAPLVGKPGGIWNQVFADMELLPQNRLINRVGDTACGVDPELKFLCRNMWLLFAGEGYQNTNLTAMQELIETHPGGSSSNQGIHYIQLSDHNSGRFCQMDYGTKKNNEIYGQPTPPDYNLENVLAPTYLYSSQNDGLCNPKDVDTLVSRTIHLAGDYRVPDQTFNHLDFIVATNMREMVNDPVIQNIIKHEDSLY</sequence>
<keyword evidence="5" id="KW-0443">Lipid metabolism</keyword>
<keyword evidence="3 7" id="KW-0378">Hydrolase</keyword>
<evidence type="ECO:0000256" key="7">
    <source>
        <dbReference type="PIRNR" id="PIRNR000862"/>
    </source>
</evidence>
<keyword evidence="12" id="KW-1185">Reference proteome</keyword>
<organism evidence="11 12">
    <name type="scientific">Stomoxys calcitrans</name>
    <name type="common">Stable fly</name>
    <name type="synonym">Conops calcitrans</name>
    <dbReference type="NCBI Taxonomy" id="35570"/>
    <lineage>
        <taxon>Eukaryota</taxon>
        <taxon>Metazoa</taxon>
        <taxon>Ecdysozoa</taxon>
        <taxon>Arthropoda</taxon>
        <taxon>Hexapoda</taxon>
        <taxon>Insecta</taxon>
        <taxon>Pterygota</taxon>
        <taxon>Neoptera</taxon>
        <taxon>Endopterygota</taxon>
        <taxon>Diptera</taxon>
        <taxon>Brachycera</taxon>
        <taxon>Muscomorpha</taxon>
        <taxon>Muscoidea</taxon>
        <taxon>Muscidae</taxon>
        <taxon>Stomoxys</taxon>
    </lineage>
</organism>
<dbReference type="InterPro" id="IPR025483">
    <property type="entry name" value="Lipase_euk"/>
</dbReference>
<name>A0A1I8P9B9_STOCA</name>
<feature type="active site" description="Nucleophile" evidence="8">
    <location>
        <position position="180"/>
    </location>
</feature>
<protein>
    <recommendedName>
        <fullName evidence="7">Lipase</fullName>
    </recommendedName>
</protein>
<dbReference type="VEuPathDB" id="VectorBase:SCAU006010"/>
<evidence type="ECO:0000256" key="5">
    <source>
        <dbReference type="ARBA" id="ARBA00023098"/>
    </source>
</evidence>
<evidence type="ECO:0000256" key="1">
    <source>
        <dbReference type="ARBA" id="ARBA00010701"/>
    </source>
</evidence>
<proteinExistence type="inferred from homology"/>
<evidence type="ECO:0000259" key="10">
    <source>
        <dbReference type="Pfam" id="PF04083"/>
    </source>
</evidence>
<evidence type="ECO:0000256" key="9">
    <source>
        <dbReference type="SAM" id="SignalP"/>
    </source>
</evidence>
<dbReference type="OrthoDB" id="9974421at2759"/>